<dbReference type="SUPFAM" id="SSF52540">
    <property type="entry name" value="P-loop containing nucleoside triphosphate hydrolases"/>
    <property type="match status" value="1"/>
</dbReference>
<dbReference type="EMBL" id="LLXJ01000016">
    <property type="protein sequence ID" value="PKC17395.1"/>
    <property type="molecule type" value="Genomic_DNA"/>
</dbReference>
<evidence type="ECO:0000313" key="3">
    <source>
        <dbReference type="EMBL" id="PKC17395.1"/>
    </source>
</evidence>
<reference evidence="2" key="5">
    <citation type="submission" date="2020-05" db="EMBL/GenBank/DDBJ databases">
        <authorList>
            <person name="Rincon C."/>
            <person name="Sanders R I."/>
            <person name="Robbins C."/>
            <person name="Chaturvedi A."/>
        </authorList>
    </citation>
    <scope>NUCLEOTIDE SEQUENCE</scope>
    <source>
        <strain evidence="2">CHB12</strain>
    </source>
</reference>
<dbReference type="Proteomes" id="UP000684084">
    <property type="component" value="Unassembled WGS sequence"/>
</dbReference>
<dbReference type="Proteomes" id="UP000232722">
    <property type="component" value="Unassembled WGS sequence"/>
</dbReference>
<dbReference type="EMBL" id="LLXH01000095">
    <property type="protein sequence ID" value="PKC73175.1"/>
    <property type="molecule type" value="Genomic_DNA"/>
</dbReference>
<evidence type="ECO:0000313" key="5">
    <source>
        <dbReference type="Proteomes" id="UP000232688"/>
    </source>
</evidence>
<sequence length="473" mass="53281">MSLKTSEESIDDIQSSDDNLKNLTEICVNEEKIFKNNVEVINTLKDVNEIDKDNFFANDEDTLKDVNEINKDNSLANNKEDTLTENKEINKDNILTNDEEEGTLKDANEIIEDNLLSNDDKKDISKDANETDKGNSLVNVDEKDTLKDTNVIDKPKQRILVCVGVPGSGKSTFSKKLCQIDHIWFRVNQDDLGSRKACEEILKAQLKKGKNVIVDRCNFDKDQRKTWINIAYHHKLSIDAIILDTPFEICEKRILNREEHPTQVHGSKGLNILETFKQMYKLPNYNEGFERILNVKPQEINDCNEDDIKNVMRKLDEIPKSVFRQGERERGERGKRRPYRGRGGESYGRASGENYQGRNFGGSGGSGDGNSGSGYRGNAWVNRGRGGNRGSGRGGNYQRGNHGDIDDRGDTWGNRGRGGNRGSGRGGNYQRGNHGDNDDRGDTWGNRGKDNNNNSKNVPNPHYNSNFPPLGKK</sequence>
<dbReference type="Gene3D" id="3.40.50.300">
    <property type="entry name" value="P-loop containing nucleotide triphosphate hydrolases"/>
    <property type="match status" value="1"/>
</dbReference>
<dbReference type="VEuPathDB" id="FungiDB:FUN_013490"/>
<proteinExistence type="predicted"/>
<dbReference type="VEuPathDB" id="FungiDB:RhiirFUN_020031"/>
<evidence type="ECO:0000313" key="6">
    <source>
        <dbReference type="Proteomes" id="UP000232722"/>
    </source>
</evidence>
<reference evidence="3 6" key="1">
    <citation type="submission" date="2016-04" db="EMBL/GenBank/DDBJ databases">
        <title>Genome analyses suggest a sexual origin of heterokaryosis in a supposedly ancient asexual fungus.</title>
        <authorList>
            <person name="Ropars J."/>
            <person name="Sedzielewska K."/>
            <person name="Noel J."/>
            <person name="Charron P."/>
            <person name="Farinelli L."/>
            <person name="Marton T."/>
            <person name="Kruger M."/>
            <person name="Pelin A."/>
            <person name="Brachmann A."/>
            <person name="Corradi N."/>
        </authorList>
    </citation>
    <scope>NUCLEOTIDE SEQUENCE [LARGE SCALE GENOMIC DNA]</scope>
    <source>
        <strain evidence="3 6">A5</strain>
    </source>
</reference>
<dbReference type="GO" id="GO:0046403">
    <property type="term" value="F:polynucleotide 3'-phosphatase activity"/>
    <property type="evidence" value="ECO:0007669"/>
    <property type="project" value="TreeGrafter"/>
</dbReference>
<feature type="compositionally biased region" description="Basic and acidic residues" evidence="1">
    <location>
        <begin position="322"/>
        <end position="332"/>
    </location>
</feature>
<dbReference type="VEuPathDB" id="FungiDB:RhiirA1_523934"/>
<comment type="caution">
    <text evidence="4">The sequence shown here is derived from an EMBL/GenBank/DDBJ whole genome shotgun (WGS) entry which is preliminary data.</text>
</comment>
<dbReference type="AlphaFoldDB" id="A0A2I1DZB8"/>
<evidence type="ECO:0000313" key="4">
    <source>
        <dbReference type="EMBL" id="PKC73175.1"/>
    </source>
</evidence>
<dbReference type="OrthoDB" id="3512845at2759"/>
<feature type="compositionally biased region" description="Basic and acidic residues" evidence="1">
    <location>
        <begin position="401"/>
        <end position="410"/>
    </location>
</feature>
<dbReference type="GO" id="GO:0046404">
    <property type="term" value="F:ATP-dependent polydeoxyribonucleotide 5'-hydroxyl-kinase activity"/>
    <property type="evidence" value="ECO:0007669"/>
    <property type="project" value="TreeGrafter"/>
</dbReference>
<gene>
    <name evidence="2" type="ORF">CHRIB12_LOCUS13909</name>
    <name evidence="4" type="ORF">RhiirA1_523934</name>
    <name evidence="3" type="ORF">RhiirA5_265936</name>
</gene>
<dbReference type="Proteomes" id="UP000232688">
    <property type="component" value="Unassembled WGS sequence"/>
</dbReference>
<reference evidence="4 5" key="3">
    <citation type="submission" date="2017-10" db="EMBL/GenBank/DDBJ databases">
        <title>Extensive intraspecific genome diversity in a model arbuscular mycorrhizal fungus.</title>
        <authorList>
            <person name="Chen E.C.H."/>
            <person name="Morin E."/>
            <person name="Baudet D."/>
            <person name="Noel J."/>
            <person name="Ndikumana S."/>
            <person name="Charron P."/>
            <person name="St-Onge C."/>
            <person name="Giorgi J."/>
            <person name="Grigoriev I.V."/>
            <person name="Roux C."/>
            <person name="Martin F.M."/>
            <person name="Corradi N."/>
        </authorList>
    </citation>
    <scope>NUCLEOTIDE SEQUENCE [LARGE SCALE GENOMIC DNA]</scope>
    <source>
        <strain evidence="4 5">A1</strain>
    </source>
</reference>
<reference evidence="3 6" key="2">
    <citation type="submission" date="2017-09" db="EMBL/GenBank/DDBJ databases">
        <title>Extensive intraspecific genome diversity in a model arbuscular mycorrhizal fungus.</title>
        <authorList>
            <person name="Chen E.C."/>
            <person name="Morin E."/>
            <person name="Beaudet D."/>
            <person name="Noel J."/>
            <person name="Ndikumana S."/>
            <person name="Charron P."/>
            <person name="St-Onge C."/>
            <person name="Giorgi J."/>
            <person name="Grigoriev I.V."/>
            <person name="Roux C."/>
            <person name="Martin F.M."/>
            <person name="Corradi N."/>
        </authorList>
    </citation>
    <scope>NUCLEOTIDE SEQUENCE [LARGE SCALE GENOMIC DNA]</scope>
    <source>
        <strain evidence="3 6">A5</strain>
    </source>
</reference>
<accession>A0A2I1DZB8</accession>
<dbReference type="GO" id="GO:0006281">
    <property type="term" value="P:DNA repair"/>
    <property type="evidence" value="ECO:0007669"/>
    <property type="project" value="TreeGrafter"/>
</dbReference>
<protein>
    <recommendedName>
        <fullName evidence="7">P-loop containing nucleoside triphosphate hydrolase protein</fullName>
    </recommendedName>
</protein>
<dbReference type="PANTHER" id="PTHR12083">
    <property type="entry name" value="BIFUNCTIONAL POLYNUCLEOTIDE PHOSPHATASE/KINASE"/>
    <property type="match status" value="1"/>
</dbReference>
<feature type="compositionally biased region" description="Low complexity" evidence="1">
    <location>
        <begin position="451"/>
        <end position="464"/>
    </location>
</feature>
<dbReference type="InterPro" id="IPR027417">
    <property type="entry name" value="P-loop_NTPase"/>
</dbReference>
<dbReference type="EMBL" id="CAGKOT010000031">
    <property type="protein sequence ID" value="CAB5373168.1"/>
    <property type="molecule type" value="Genomic_DNA"/>
</dbReference>
<dbReference type="Pfam" id="PF13671">
    <property type="entry name" value="AAA_33"/>
    <property type="match status" value="1"/>
</dbReference>
<evidence type="ECO:0000256" key="1">
    <source>
        <dbReference type="SAM" id="MobiDB-lite"/>
    </source>
</evidence>
<feature type="region of interest" description="Disordered" evidence="1">
    <location>
        <begin position="322"/>
        <end position="473"/>
    </location>
</feature>
<dbReference type="PANTHER" id="PTHR12083:SF9">
    <property type="entry name" value="BIFUNCTIONAL POLYNUCLEOTIDE PHOSPHATASE_KINASE"/>
    <property type="match status" value="1"/>
</dbReference>
<dbReference type="GO" id="GO:0003690">
    <property type="term" value="F:double-stranded DNA binding"/>
    <property type="evidence" value="ECO:0007669"/>
    <property type="project" value="TreeGrafter"/>
</dbReference>
<evidence type="ECO:0008006" key="7">
    <source>
        <dbReference type="Google" id="ProtNLM"/>
    </source>
</evidence>
<feature type="compositionally biased region" description="Gly residues" evidence="1">
    <location>
        <begin position="384"/>
        <end position="397"/>
    </location>
</feature>
<evidence type="ECO:0000313" key="2">
    <source>
        <dbReference type="EMBL" id="CAB5373168.1"/>
    </source>
</evidence>
<organism evidence="4 5">
    <name type="scientific">Rhizophagus irregularis</name>
    <dbReference type="NCBI Taxonomy" id="588596"/>
    <lineage>
        <taxon>Eukaryota</taxon>
        <taxon>Fungi</taxon>
        <taxon>Fungi incertae sedis</taxon>
        <taxon>Mucoromycota</taxon>
        <taxon>Glomeromycotina</taxon>
        <taxon>Glomeromycetes</taxon>
        <taxon>Glomerales</taxon>
        <taxon>Glomeraceae</taxon>
        <taxon>Rhizophagus</taxon>
    </lineage>
</organism>
<feature type="compositionally biased region" description="Basic and acidic residues" evidence="1">
    <location>
        <begin position="433"/>
        <end position="450"/>
    </location>
</feature>
<name>A0A2I1DZB8_9GLOM</name>
<feature type="compositionally biased region" description="Gly residues" evidence="1">
    <location>
        <begin position="415"/>
        <end position="429"/>
    </location>
</feature>
<feature type="compositionally biased region" description="Gly residues" evidence="1">
    <location>
        <begin position="359"/>
        <end position="375"/>
    </location>
</feature>
<reference evidence="4 5" key="4">
    <citation type="submission" date="2017-10" db="EMBL/GenBank/DDBJ databases">
        <title>Genome analyses suggest a sexual origin of heterokaryosis in a supposedly ancient asexual fungus.</title>
        <authorList>
            <person name="Corradi N."/>
            <person name="Sedzielewska K."/>
            <person name="Noel J."/>
            <person name="Charron P."/>
            <person name="Farinelli L."/>
            <person name="Marton T."/>
            <person name="Kruger M."/>
            <person name="Pelin A."/>
            <person name="Brachmann A."/>
            <person name="Corradi N."/>
        </authorList>
    </citation>
    <scope>NUCLEOTIDE SEQUENCE [LARGE SCALE GENOMIC DNA]</scope>
    <source>
        <strain evidence="4 5">A1</strain>
    </source>
</reference>